<name>A0A953LKD1_SYMTR</name>
<protein>
    <submittedName>
        <fullName evidence="2">Uncharacterized protein</fullName>
    </submittedName>
</protein>
<gene>
    <name evidence="2" type="ORF">CWE10_11670</name>
</gene>
<sequence length="62" mass="6711">MPGNKIGKLKAGQGLRRILAQRRGGWRDAEAKSNFEVGSELEPGDGTPGRTGRAGRWGDPHR</sequence>
<reference evidence="2" key="1">
    <citation type="submission" date="2017-11" db="EMBL/GenBank/DDBJ databases">
        <title>Three new genomes from thermophilic consortium.</title>
        <authorList>
            <person name="Quaggio R."/>
            <person name="Amgarten D."/>
            <person name="Setubal J.C."/>
        </authorList>
    </citation>
    <scope>NUCLEOTIDE SEQUENCE</scope>
    <source>
        <strain evidence="2">ZCTH01-B2</strain>
    </source>
</reference>
<evidence type="ECO:0000256" key="1">
    <source>
        <dbReference type="SAM" id="MobiDB-lite"/>
    </source>
</evidence>
<evidence type="ECO:0000313" key="3">
    <source>
        <dbReference type="Proteomes" id="UP000732377"/>
    </source>
</evidence>
<dbReference type="RefSeq" id="WP_043713839.1">
    <property type="nucleotide sequence ID" value="NZ_PIUK01000113.1"/>
</dbReference>
<feature type="region of interest" description="Disordered" evidence="1">
    <location>
        <begin position="24"/>
        <end position="62"/>
    </location>
</feature>
<organism evidence="2 3">
    <name type="scientific">Symbiobacterium thermophilum</name>
    <dbReference type="NCBI Taxonomy" id="2734"/>
    <lineage>
        <taxon>Bacteria</taxon>
        <taxon>Bacillati</taxon>
        <taxon>Bacillota</taxon>
        <taxon>Clostridia</taxon>
        <taxon>Eubacteriales</taxon>
        <taxon>Symbiobacteriaceae</taxon>
        <taxon>Symbiobacterium</taxon>
    </lineage>
</organism>
<dbReference type="Proteomes" id="UP000732377">
    <property type="component" value="Unassembled WGS sequence"/>
</dbReference>
<comment type="caution">
    <text evidence="2">The sequence shown here is derived from an EMBL/GenBank/DDBJ whole genome shotgun (WGS) entry which is preliminary data.</text>
</comment>
<proteinExistence type="predicted"/>
<accession>A0A953LKD1</accession>
<dbReference type="EMBL" id="PIUK01000113">
    <property type="protein sequence ID" value="MBY6276847.1"/>
    <property type="molecule type" value="Genomic_DNA"/>
</dbReference>
<dbReference type="AlphaFoldDB" id="A0A953LKD1"/>
<evidence type="ECO:0000313" key="2">
    <source>
        <dbReference type="EMBL" id="MBY6276847.1"/>
    </source>
</evidence>